<dbReference type="RefSeq" id="XP_014662372.1">
    <property type="nucleotide sequence ID" value="XM_014806886.1"/>
</dbReference>
<dbReference type="PANTHER" id="PTHR13136">
    <property type="entry name" value="TESTIS DEVELOPMENT PROTEIN PRTD"/>
    <property type="match status" value="1"/>
</dbReference>
<sequence>MSHSEENLVISCNGKEYAAILTHPQPTASLTAEVAFILTHGAGGDMNYKQLVEMAGILAENGISCLRFTCKGLNLVHRSRVYETVLNRLKEMGTFKGCFLAGRSMGARAAATVAGTLAADDDYVLGVVCISYPLHPPNKLADLRSLELGHLEQFGLQSRHTQTNHVHGLAIVNAVTRNVLLLKESG</sequence>
<dbReference type="SUPFAM" id="SSF53474">
    <property type="entry name" value="alpha/beta-Hydrolases"/>
    <property type="match status" value="1"/>
</dbReference>
<dbReference type="Gene3D" id="3.40.50.1820">
    <property type="entry name" value="alpha/beta hydrolase"/>
    <property type="match status" value="1"/>
</dbReference>
<dbReference type="InterPro" id="IPR029058">
    <property type="entry name" value="AB_hydrolase_fold"/>
</dbReference>
<dbReference type="Proteomes" id="UP000695022">
    <property type="component" value="Unplaced"/>
</dbReference>
<evidence type="ECO:0000259" key="1">
    <source>
        <dbReference type="Pfam" id="PF20408"/>
    </source>
</evidence>
<proteinExistence type="predicted"/>
<keyword evidence="2" id="KW-1185">Reference proteome</keyword>
<dbReference type="PANTHER" id="PTHR13136:SF11">
    <property type="entry name" value="TESTIS-EXPRESSED PROTEIN 30"/>
    <property type="match status" value="1"/>
</dbReference>
<reference evidence="3" key="1">
    <citation type="submission" date="2025-08" db="UniProtKB">
        <authorList>
            <consortium name="RefSeq"/>
        </authorList>
    </citation>
    <scope>IDENTIFICATION</scope>
</reference>
<dbReference type="Pfam" id="PF20408">
    <property type="entry name" value="Abhydrolase_11"/>
    <property type="match status" value="1"/>
</dbReference>
<dbReference type="InterPro" id="IPR046879">
    <property type="entry name" value="KANL3/Tex30_Abhydrolase"/>
</dbReference>
<dbReference type="InterPro" id="IPR026555">
    <property type="entry name" value="NSL3/Tex30"/>
</dbReference>
<evidence type="ECO:0000313" key="3">
    <source>
        <dbReference type="RefSeq" id="XP_014662372.1"/>
    </source>
</evidence>
<name>A0ABM1DR01_PRICU</name>
<gene>
    <name evidence="3" type="primary">LOC106805335</name>
</gene>
<feature type="domain" description="KANL3/Tex30 alpha/beta hydrolase-like" evidence="1">
    <location>
        <begin position="34"/>
        <end position="151"/>
    </location>
</feature>
<accession>A0ABM1DR01</accession>
<organism evidence="2 3">
    <name type="scientific">Priapulus caudatus</name>
    <name type="common">Priapulid worm</name>
    <dbReference type="NCBI Taxonomy" id="37621"/>
    <lineage>
        <taxon>Eukaryota</taxon>
        <taxon>Metazoa</taxon>
        <taxon>Ecdysozoa</taxon>
        <taxon>Scalidophora</taxon>
        <taxon>Priapulida</taxon>
        <taxon>Priapulimorpha</taxon>
        <taxon>Priapulimorphida</taxon>
        <taxon>Priapulidae</taxon>
        <taxon>Priapulus</taxon>
    </lineage>
</organism>
<evidence type="ECO:0000313" key="2">
    <source>
        <dbReference type="Proteomes" id="UP000695022"/>
    </source>
</evidence>
<dbReference type="GeneID" id="106805335"/>
<protein>
    <submittedName>
        <fullName evidence="3">Testis-expressed sequence 30 protein-like</fullName>
    </submittedName>
</protein>